<dbReference type="Proteomes" id="UP000323506">
    <property type="component" value="Chromosome D10"/>
</dbReference>
<reference evidence="1 2" key="1">
    <citation type="submission" date="2019-06" db="EMBL/GenBank/DDBJ databases">
        <title>WGS assembly of Gossypium darwinii.</title>
        <authorList>
            <person name="Chen Z.J."/>
            <person name="Sreedasyam A."/>
            <person name="Ando A."/>
            <person name="Song Q."/>
            <person name="De L."/>
            <person name="Hulse-Kemp A."/>
            <person name="Ding M."/>
            <person name="Ye W."/>
            <person name="Kirkbride R."/>
            <person name="Jenkins J."/>
            <person name="Plott C."/>
            <person name="Lovell J."/>
            <person name="Lin Y.-M."/>
            <person name="Vaughn R."/>
            <person name="Liu B."/>
            <person name="Li W."/>
            <person name="Simpson S."/>
            <person name="Scheffler B."/>
            <person name="Saski C."/>
            <person name="Grover C."/>
            <person name="Hu G."/>
            <person name="Conover J."/>
            <person name="Carlson J."/>
            <person name="Shu S."/>
            <person name="Boston L."/>
            <person name="Williams M."/>
            <person name="Peterson D."/>
            <person name="Mcgee K."/>
            <person name="Jones D."/>
            <person name="Wendel J."/>
            <person name="Stelly D."/>
            <person name="Grimwood J."/>
            <person name="Schmutz J."/>
        </authorList>
    </citation>
    <scope>NUCLEOTIDE SEQUENCE [LARGE SCALE GENOMIC DNA]</scope>
    <source>
        <strain evidence="1">1808015.09</strain>
    </source>
</reference>
<evidence type="ECO:0000313" key="1">
    <source>
        <dbReference type="EMBL" id="TYG50654.1"/>
    </source>
</evidence>
<sequence>MSNSHLIQGISEINDFTRYLGCSFTKATLDLKYLSISLSFSSLKKLKYSFFNLSDILFPCIQLCKVPWILQQSLQLPPLPPCLSTSTALPIELERLEAK</sequence>
<keyword evidence="2" id="KW-1185">Reference proteome</keyword>
<organism evidence="1 2">
    <name type="scientific">Gossypium darwinii</name>
    <name type="common">Darwin's cotton</name>
    <name type="synonym">Gossypium barbadense var. darwinii</name>
    <dbReference type="NCBI Taxonomy" id="34276"/>
    <lineage>
        <taxon>Eukaryota</taxon>
        <taxon>Viridiplantae</taxon>
        <taxon>Streptophyta</taxon>
        <taxon>Embryophyta</taxon>
        <taxon>Tracheophyta</taxon>
        <taxon>Spermatophyta</taxon>
        <taxon>Magnoliopsida</taxon>
        <taxon>eudicotyledons</taxon>
        <taxon>Gunneridae</taxon>
        <taxon>Pentapetalae</taxon>
        <taxon>rosids</taxon>
        <taxon>malvids</taxon>
        <taxon>Malvales</taxon>
        <taxon>Malvaceae</taxon>
        <taxon>Malvoideae</taxon>
        <taxon>Gossypium</taxon>
    </lineage>
</organism>
<protein>
    <submittedName>
        <fullName evidence="1">Uncharacterized protein</fullName>
    </submittedName>
</protein>
<gene>
    <name evidence="1" type="ORF">ES288_D10G192200v1</name>
</gene>
<dbReference type="EMBL" id="CM017710">
    <property type="protein sequence ID" value="TYG50654.1"/>
    <property type="molecule type" value="Genomic_DNA"/>
</dbReference>
<dbReference type="AlphaFoldDB" id="A0A5D2B032"/>
<name>A0A5D2B032_GOSDA</name>
<accession>A0A5D2B032</accession>
<proteinExistence type="predicted"/>
<evidence type="ECO:0000313" key="2">
    <source>
        <dbReference type="Proteomes" id="UP000323506"/>
    </source>
</evidence>